<protein>
    <recommendedName>
        <fullName evidence="2">Reverse transcriptase zinc-binding domain-containing protein</fullName>
    </recommendedName>
</protein>
<dbReference type="InterPro" id="IPR026960">
    <property type="entry name" value="RVT-Znf"/>
</dbReference>
<proteinExistence type="predicted"/>
<evidence type="ECO:0000259" key="2">
    <source>
        <dbReference type="Pfam" id="PF13966"/>
    </source>
</evidence>
<dbReference type="Pfam" id="PF13966">
    <property type="entry name" value="zf-RVT"/>
    <property type="match status" value="1"/>
</dbReference>
<reference evidence="3" key="1">
    <citation type="submission" date="2018-11" db="EMBL/GenBank/DDBJ databases">
        <authorList>
            <consortium name="Genoscope - CEA"/>
            <person name="William W."/>
        </authorList>
    </citation>
    <scope>NUCLEOTIDE SEQUENCE</scope>
</reference>
<feature type="compositionally biased region" description="Basic and acidic residues" evidence="1">
    <location>
        <begin position="198"/>
        <end position="211"/>
    </location>
</feature>
<feature type="region of interest" description="Disordered" evidence="1">
    <location>
        <begin position="198"/>
        <end position="236"/>
    </location>
</feature>
<feature type="domain" description="Reverse transcriptase zinc-binding" evidence="2">
    <location>
        <begin position="62"/>
        <end position="129"/>
    </location>
</feature>
<dbReference type="EMBL" id="LR031875">
    <property type="protein sequence ID" value="VDD34166.1"/>
    <property type="molecule type" value="Genomic_DNA"/>
</dbReference>
<gene>
    <name evidence="3" type="ORF">BOLC9T59489H</name>
</gene>
<name>A0A3P6E8V8_BRAOL</name>
<evidence type="ECO:0000313" key="3">
    <source>
        <dbReference type="EMBL" id="VDD34166.1"/>
    </source>
</evidence>
<evidence type="ECO:0000256" key="1">
    <source>
        <dbReference type="SAM" id="MobiDB-lite"/>
    </source>
</evidence>
<dbReference type="AlphaFoldDB" id="A0A3P6E8V8"/>
<accession>A0A3P6E8V8</accession>
<organism evidence="3">
    <name type="scientific">Brassica oleracea</name>
    <name type="common">Wild cabbage</name>
    <dbReference type="NCBI Taxonomy" id="3712"/>
    <lineage>
        <taxon>Eukaryota</taxon>
        <taxon>Viridiplantae</taxon>
        <taxon>Streptophyta</taxon>
        <taxon>Embryophyta</taxon>
        <taxon>Tracheophyta</taxon>
        <taxon>Spermatophyta</taxon>
        <taxon>Magnoliopsida</taxon>
        <taxon>eudicotyledons</taxon>
        <taxon>Gunneridae</taxon>
        <taxon>Pentapetalae</taxon>
        <taxon>rosids</taxon>
        <taxon>malvids</taxon>
        <taxon>Brassicales</taxon>
        <taxon>Brassicaceae</taxon>
        <taxon>Brassiceae</taxon>
        <taxon>Brassica</taxon>
    </lineage>
</organism>
<sequence>MNPRDEELRVPHLIDLESQTWNLDLLNQMIATEDIPHITSIRLSKTGRYDCYSWDFTKSGLYSVKSGYSIARHIHTNVHSTLVSEPSTIGLKKIIWKIQAPRKLKHFLWQATAGYLATAEKLKERHCAQASTFWALSLIPISPGCFPCTSLYANIDYLLLRIKDQGIHADVMGSIPWLLWYIWKARNEKIFANKDGNASRHLTDRGQRSGKLETGTTNPRKLGRPTGRGIADRSTDAATDPLLPTLELSNRRIMDKQRRESRHGFCGDECRNHDAIWSQRIDKHDLPTTRRS</sequence>